<dbReference type="InterPro" id="IPR003594">
    <property type="entry name" value="HATPase_dom"/>
</dbReference>
<dbReference type="SUPFAM" id="SSF47226">
    <property type="entry name" value="Histidine-containing phosphotransfer domain, HPT domain"/>
    <property type="match status" value="1"/>
</dbReference>
<dbReference type="CDD" id="cd17546">
    <property type="entry name" value="REC_hyHK_CKI1_RcsC-like"/>
    <property type="match status" value="1"/>
</dbReference>
<evidence type="ECO:0000256" key="3">
    <source>
        <dbReference type="ARBA" id="ARBA00022475"/>
    </source>
</evidence>
<dbReference type="Pfam" id="PF01627">
    <property type="entry name" value="Hpt"/>
    <property type="match status" value="1"/>
</dbReference>
<dbReference type="GO" id="GO:0004383">
    <property type="term" value="F:guanylate cyclase activity"/>
    <property type="evidence" value="ECO:0007669"/>
    <property type="project" value="UniProtKB-EC"/>
</dbReference>
<dbReference type="PROSITE" id="PS50110">
    <property type="entry name" value="RESPONSE_REGULATORY"/>
    <property type="match status" value="1"/>
</dbReference>
<evidence type="ECO:0000256" key="2">
    <source>
        <dbReference type="ARBA" id="ARBA00012202"/>
    </source>
</evidence>
<feature type="domain" description="PAS" evidence="14">
    <location>
        <begin position="160"/>
        <end position="235"/>
    </location>
</feature>
<feature type="domain" description="PAC" evidence="15">
    <location>
        <begin position="490"/>
        <end position="541"/>
    </location>
</feature>
<dbReference type="PROSITE" id="PS50894">
    <property type="entry name" value="HPT"/>
    <property type="match status" value="1"/>
</dbReference>
<evidence type="ECO:0000259" key="12">
    <source>
        <dbReference type="PROSITE" id="PS50109"/>
    </source>
</evidence>
<keyword evidence="7" id="KW-0067">ATP-binding</keyword>
<evidence type="ECO:0000259" key="13">
    <source>
        <dbReference type="PROSITE" id="PS50110"/>
    </source>
</evidence>
<dbReference type="NCBIfam" id="TIGR00229">
    <property type="entry name" value="sensory_box"/>
    <property type="match status" value="3"/>
</dbReference>
<reference evidence="17" key="1">
    <citation type="submission" date="2016-10" db="EMBL/GenBank/DDBJ databases">
        <title>Sequence of Gallionella enrichment culture.</title>
        <authorList>
            <person name="Poehlein A."/>
            <person name="Muehling M."/>
            <person name="Daniel R."/>
        </authorList>
    </citation>
    <scope>NUCLEOTIDE SEQUENCE</scope>
</reference>
<dbReference type="AlphaFoldDB" id="A0A1J5SUE0"/>
<dbReference type="Pfam" id="PF00072">
    <property type="entry name" value="Response_reg"/>
    <property type="match status" value="1"/>
</dbReference>
<dbReference type="InterPro" id="IPR013655">
    <property type="entry name" value="PAS_fold_3"/>
</dbReference>
<dbReference type="InterPro" id="IPR011645">
    <property type="entry name" value="HNOB_dom_associated"/>
</dbReference>
<dbReference type="InterPro" id="IPR011006">
    <property type="entry name" value="CheY-like_superfamily"/>
</dbReference>
<dbReference type="InterPro" id="IPR001789">
    <property type="entry name" value="Sig_transdc_resp-reg_receiver"/>
</dbReference>
<name>A0A1J5SUE0_9ZZZZ</name>
<evidence type="ECO:0000259" key="16">
    <source>
        <dbReference type="PROSITE" id="PS50894"/>
    </source>
</evidence>
<evidence type="ECO:0000256" key="7">
    <source>
        <dbReference type="ARBA" id="ARBA00022840"/>
    </source>
</evidence>
<dbReference type="InterPro" id="IPR004358">
    <property type="entry name" value="Sig_transdc_His_kin-like_C"/>
</dbReference>
<sequence length="1060" mass="121254">MSSTNFSFDNNQFNRFFPFFILIDENLKIEELGNSLHKLHLGLKTKTFSSQFKVKNIELSIHDFKTLQSLTDQQLIVESIHNPKINLKGQFEFLEASHKILFVGSPVFGSFDEAEELNLKPTDFAFHDPYKDLMQNLKMQRIVNEDVKKLLKTLNYQRDELKRLSLISQETINGVVITDAKERIQWVNKAFEKISGYTLDEVVGKVPGTFLQGKDTNPETVNYIRHRIENAQSFECEIVNYTKQGNAYWIKISGQPLFDRDGKLTQFFALEEDITDRKKNEELLKKAEERWQFALEGAGDGVWEFNFLTGEIYFSTGYKKMLGYTDTNFKNDVFEWLNKVHPDDLEDIKATDKLYEKGKISHHKREYRIKNIEGKYIWVLDRGMVISRTDEGRPLRIIGIHTNITERKEIEERLFLNEKRYRDLFNYSQAFICTHDLTGTILTVNPALCEALGYDSNEMVGRKLQTFIPPKDAEKFQPEYLDRIIAEEKVSGLFRVVQKNGDKLFLLYQNYKVKEEGLEPYVIGFSQDITDRVKAENELLLAKKMTEEASRAKEIFLANMSHEIRTPMSGILGVAGLLAKTNLDRQQKNYIKLITESANNLLVIVNEVLDIEKIASGKLDFENVHFKISEKITTTIQSFQYKAEEKGLNLHFKNDLPHNLIVQGDPYRLSQILNNLLSNAIKFTHEGKIIVTASLHKQDDEKVVIDFLVKDTGIGIPDDRLSAIFDPFVQASSDTTRKYGGTGLGLSICKNLVELQGGKISVTSKENEGTAFNFSIPYSTGSDDLLTEETKIEVNFSSIGKKKILVAEDVELNQFLARHILEGWGFLVDIANNGKEAVDLASQKYYDLILMDIQMPEMDGIAATEKIRKLKNDTSTIPIIALTANALKGDNQRYLNAGMNDYITKPYTEERLFKVISKFLKPAETNDLNKNEIMSEEIIQNDAEQNKKLYDLSMVNLIGKDNPAFVKTMVKLFLDTMPAELQKLEEAAINDEHDKISFTAHKMKSTIDSMGITAIAATIRKLELKGEIKETRESIISMTNEVKNILEKVINQMRSDFGNL</sequence>
<keyword evidence="9" id="KW-0902">Two-component regulatory system</keyword>
<keyword evidence="3" id="KW-1003">Cell membrane</keyword>
<evidence type="ECO:0000256" key="8">
    <source>
        <dbReference type="ARBA" id="ARBA00022989"/>
    </source>
</evidence>
<dbReference type="InterPro" id="IPR000700">
    <property type="entry name" value="PAS-assoc_C"/>
</dbReference>
<evidence type="ECO:0000256" key="1">
    <source>
        <dbReference type="ARBA" id="ARBA00004651"/>
    </source>
</evidence>
<dbReference type="InterPro" id="IPR005467">
    <property type="entry name" value="His_kinase_dom"/>
</dbReference>
<dbReference type="SMART" id="SM00388">
    <property type="entry name" value="HisKA"/>
    <property type="match status" value="1"/>
</dbReference>
<dbReference type="InterPro" id="IPR000014">
    <property type="entry name" value="PAS"/>
</dbReference>
<dbReference type="PROSITE" id="PS50112">
    <property type="entry name" value="PAS"/>
    <property type="match status" value="2"/>
</dbReference>
<dbReference type="InterPro" id="IPR036641">
    <property type="entry name" value="HPT_dom_sf"/>
</dbReference>
<dbReference type="GO" id="GO:0005524">
    <property type="term" value="F:ATP binding"/>
    <property type="evidence" value="ECO:0007669"/>
    <property type="project" value="UniProtKB-KW"/>
</dbReference>
<keyword evidence="17" id="KW-0808">Transferase</keyword>
<keyword evidence="6" id="KW-0547">Nucleotide-binding</keyword>
<dbReference type="EMBL" id="MLJW01000018">
    <property type="protein sequence ID" value="OIR12137.1"/>
    <property type="molecule type" value="Genomic_DNA"/>
</dbReference>
<dbReference type="Pfam" id="PF08447">
    <property type="entry name" value="PAS_3"/>
    <property type="match status" value="1"/>
</dbReference>
<dbReference type="InterPro" id="IPR036097">
    <property type="entry name" value="HisK_dim/P_sf"/>
</dbReference>
<dbReference type="InterPro" id="IPR003661">
    <property type="entry name" value="HisK_dim/P_dom"/>
</dbReference>
<evidence type="ECO:0000256" key="5">
    <source>
        <dbReference type="ARBA" id="ARBA00022692"/>
    </source>
</evidence>
<keyword evidence="4" id="KW-0597">Phosphoprotein</keyword>
<dbReference type="Gene3D" id="3.30.450.20">
    <property type="entry name" value="PAS domain"/>
    <property type="match status" value="3"/>
</dbReference>
<dbReference type="InterPro" id="IPR042463">
    <property type="entry name" value="HNOB_dom_associated_sf"/>
</dbReference>
<evidence type="ECO:0000256" key="9">
    <source>
        <dbReference type="ARBA" id="ARBA00023012"/>
    </source>
</evidence>
<dbReference type="CDD" id="cd16922">
    <property type="entry name" value="HATPase_EvgS-ArcB-TorS-like"/>
    <property type="match status" value="1"/>
</dbReference>
<dbReference type="Pfam" id="PF13426">
    <property type="entry name" value="PAS_9"/>
    <property type="match status" value="2"/>
</dbReference>
<dbReference type="GO" id="GO:0000155">
    <property type="term" value="F:phosphorelay sensor kinase activity"/>
    <property type="evidence" value="ECO:0007669"/>
    <property type="project" value="InterPro"/>
</dbReference>
<dbReference type="Pfam" id="PF07701">
    <property type="entry name" value="HNOBA"/>
    <property type="match status" value="1"/>
</dbReference>
<evidence type="ECO:0000256" key="6">
    <source>
        <dbReference type="ARBA" id="ARBA00022741"/>
    </source>
</evidence>
<evidence type="ECO:0000256" key="10">
    <source>
        <dbReference type="ARBA" id="ARBA00023136"/>
    </source>
</evidence>
<dbReference type="Pfam" id="PF02518">
    <property type="entry name" value="HATPase_c"/>
    <property type="match status" value="1"/>
</dbReference>
<accession>A0A1J5SUE0</accession>
<dbReference type="InterPro" id="IPR036890">
    <property type="entry name" value="HATPase_C_sf"/>
</dbReference>
<evidence type="ECO:0000256" key="11">
    <source>
        <dbReference type="ARBA" id="ARBA00023293"/>
    </source>
</evidence>
<dbReference type="SMART" id="SM00387">
    <property type="entry name" value="HATPase_c"/>
    <property type="match status" value="1"/>
</dbReference>
<dbReference type="InterPro" id="IPR008207">
    <property type="entry name" value="Sig_transdc_His_kin_Hpt_dom"/>
</dbReference>
<feature type="domain" description="PAS" evidence="14">
    <location>
        <begin position="417"/>
        <end position="488"/>
    </location>
</feature>
<evidence type="ECO:0000256" key="4">
    <source>
        <dbReference type="ARBA" id="ARBA00022553"/>
    </source>
</evidence>
<organism evidence="17">
    <name type="scientific">mine drainage metagenome</name>
    <dbReference type="NCBI Taxonomy" id="410659"/>
    <lineage>
        <taxon>unclassified sequences</taxon>
        <taxon>metagenomes</taxon>
        <taxon>ecological metagenomes</taxon>
    </lineage>
</organism>
<dbReference type="CDD" id="cd00082">
    <property type="entry name" value="HisKA"/>
    <property type="match status" value="1"/>
</dbReference>
<dbReference type="SMART" id="SM00086">
    <property type="entry name" value="PAC"/>
    <property type="match status" value="3"/>
</dbReference>
<dbReference type="Pfam" id="PF00512">
    <property type="entry name" value="HisKA"/>
    <property type="match status" value="1"/>
</dbReference>
<dbReference type="SUPFAM" id="SSF52172">
    <property type="entry name" value="CheY-like"/>
    <property type="match status" value="1"/>
</dbReference>
<dbReference type="EC" id="4.6.1.2" evidence="2"/>
<protein>
    <recommendedName>
        <fullName evidence="2">guanylate cyclase</fullName>
        <ecNumber evidence="2">4.6.1.2</ecNumber>
    </recommendedName>
</protein>
<dbReference type="PROSITE" id="PS50109">
    <property type="entry name" value="HIS_KIN"/>
    <property type="match status" value="1"/>
</dbReference>
<dbReference type="PANTHER" id="PTHR45339">
    <property type="entry name" value="HYBRID SIGNAL TRANSDUCTION HISTIDINE KINASE J"/>
    <property type="match status" value="1"/>
</dbReference>
<dbReference type="CDD" id="cd00130">
    <property type="entry name" value="PAS"/>
    <property type="match status" value="3"/>
</dbReference>
<dbReference type="Gene3D" id="1.20.120.160">
    <property type="entry name" value="HPT domain"/>
    <property type="match status" value="1"/>
</dbReference>
<keyword evidence="10" id="KW-0472">Membrane</keyword>
<keyword evidence="5" id="KW-0812">Transmembrane</keyword>
<keyword evidence="11" id="KW-0141">cGMP biosynthesis</keyword>
<dbReference type="PANTHER" id="PTHR45339:SF1">
    <property type="entry name" value="HYBRID SIGNAL TRANSDUCTION HISTIDINE KINASE J"/>
    <property type="match status" value="1"/>
</dbReference>
<evidence type="ECO:0000259" key="14">
    <source>
        <dbReference type="PROSITE" id="PS50112"/>
    </source>
</evidence>
<dbReference type="SUPFAM" id="SSF55785">
    <property type="entry name" value="PYP-like sensor domain (PAS domain)"/>
    <property type="match status" value="3"/>
</dbReference>
<feature type="domain" description="PAC" evidence="15">
    <location>
        <begin position="363"/>
        <end position="416"/>
    </location>
</feature>
<keyword evidence="8" id="KW-1133">Transmembrane helix</keyword>
<feature type="domain" description="HPt" evidence="16">
    <location>
        <begin position="962"/>
        <end position="1053"/>
    </location>
</feature>
<evidence type="ECO:0000259" key="15">
    <source>
        <dbReference type="PROSITE" id="PS50113"/>
    </source>
</evidence>
<feature type="domain" description="Histidine kinase" evidence="12">
    <location>
        <begin position="559"/>
        <end position="780"/>
    </location>
</feature>
<comment type="caution">
    <text evidence="17">The sequence shown here is derived from an EMBL/GenBank/DDBJ whole genome shotgun (WGS) entry which is preliminary data.</text>
</comment>
<dbReference type="SUPFAM" id="SSF47384">
    <property type="entry name" value="Homodimeric domain of signal transducing histidine kinase"/>
    <property type="match status" value="1"/>
</dbReference>
<dbReference type="SMART" id="SM00448">
    <property type="entry name" value="REC"/>
    <property type="match status" value="1"/>
</dbReference>
<gene>
    <name evidence="17" type="primary">arcB_1</name>
    <name evidence="17" type="ORF">GALL_63880</name>
</gene>
<dbReference type="GO" id="GO:0005886">
    <property type="term" value="C:plasma membrane"/>
    <property type="evidence" value="ECO:0007669"/>
    <property type="project" value="UniProtKB-SubCell"/>
</dbReference>
<dbReference type="Gene3D" id="3.40.50.2300">
    <property type="match status" value="1"/>
</dbReference>
<dbReference type="SUPFAM" id="SSF55874">
    <property type="entry name" value="ATPase domain of HSP90 chaperone/DNA topoisomerase II/histidine kinase"/>
    <property type="match status" value="1"/>
</dbReference>
<comment type="subcellular location">
    <subcellularLocation>
        <location evidence="1">Cell membrane</location>
        <topology evidence="1">Multi-pass membrane protein</topology>
    </subcellularLocation>
</comment>
<dbReference type="FunFam" id="3.30.565.10:FF:000010">
    <property type="entry name" value="Sensor histidine kinase RcsC"/>
    <property type="match status" value="1"/>
</dbReference>
<dbReference type="PRINTS" id="PR00344">
    <property type="entry name" value="BCTRLSENSOR"/>
</dbReference>
<feature type="domain" description="Response regulatory" evidence="13">
    <location>
        <begin position="803"/>
        <end position="920"/>
    </location>
</feature>
<dbReference type="InterPro" id="IPR035965">
    <property type="entry name" value="PAS-like_dom_sf"/>
</dbReference>
<dbReference type="Gene3D" id="3.30.450.260">
    <property type="entry name" value="Haem NO binding associated domain"/>
    <property type="match status" value="1"/>
</dbReference>
<dbReference type="InterPro" id="IPR001610">
    <property type="entry name" value="PAC"/>
</dbReference>
<proteinExistence type="predicted"/>
<dbReference type="PROSITE" id="PS50113">
    <property type="entry name" value="PAC"/>
    <property type="match status" value="3"/>
</dbReference>
<dbReference type="Gene3D" id="3.30.565.10">
    <property type="entry name" value="Histidine kinase-like ATPase, C-terminal domain"/>
    <property type="match status" value="1"/>
</dbReference>
<dbReference type="Gene3D" id="1.10.287.130">
    <property type="match status" value="1"/>
</dbReference>
<evidence type="ECO:0000313" key="17">
    <source>
        <dbReference type="EMBL" id="OIR12137.1"/>
    </source>
</evidence>
<dbReference type="SMART" id="SM00091">
    <property type="entry name" value="PAS"/>
    <property type="match status" value="3"/>
</dbReference>
<feature type="domain" description="PAC" evidence="15">
    <location>
        <begin position="232"/>
        <end position="286"/>
    </location>
</feature>